<gene>
    <name evidence="1" type="ORF">NBC122_01812</name>
</gene>
<accession>A0A4P6ZGC1</accession>
<dbReference type="EMBL" id="CP037954">
    <property type="protein sequence ID" value="QBO58627.1"/>
    <property type="molecule type" value="Genomic_DNA"/>
</dbReference>
<protein>
    <recommendedName>
        <fullName evidence="3">Glyoxalase</fullName>
    </recommendedName>
</protein>
<name>A0A4P6ZGC1_9FLAO</name>
<keyword evidence="2" id="KW-1185">Reference proteome</keyword>
<dbReference type="KEGG" id="csal:NBC122_01812"/>
<organism evidence="1 2">
    <name type="scientific">Chryseobacterium salivictor</name>
    <dbReference type="NCBI Taxonomy" id="2547600"/>
    <lineage>
        <taxon>Bacteria</taxon>
        <taxon>Pseudomonadati</taxon>
        <taxon>Bacteroidota</taxon>
        <taxon>Flavobacteriia</taxon>
        <taxon>Flavobacteriales</taxon>
        <taxon>Weeksellaceae</taxon>
        <taxon>Chryseobacterium group</taxon>
        <taxon>Chryseobacterium</taxon>
    </lineage>
</organism>
<sequence>MITKIDLRETLEIPVLETSSAIEQFQNQSLRPVLKLQNELYLKLFSTYCARQNPDFNSLSAAKKRTFIEQSLLKDSVLKNTFIGITIGMLTLSELDLYILESKEYNRRMITMLTERIKDQTK</sequence>
<proteinExistence type="predicted"/>
<evidence type="ECO:0000313" key="1">
    <source>
        <dbReference type="EMBL" id="QBO58627.1"/>
    </source>
</evidence>
<evidence type="ECO:0008006" key="3">
    <source>
        <dbReference type="Google" id="ProtNLM"/>
    </source>
</evidence>
<reference evidence="1 2" key="1">
    <citation type="submission" date="2019-03" db="EMBL/GenBank/DDBJ databases">
        <authorList>
            <person name="Kim H."/>
            <person name="Yu S.-M."/>
        </authorList>
    </citation>
    <scope>NUCLEOTIDE SEQUENCE [LARGE SCALE GENOMIC DNA]</scope>
    <source>
        <strain evidence="1 2">NBC122</strain>
    </source>
</reference>
<evidence type="ECO:0000313" key="2">
    <source>
        <dbReference type="Proteomes" id="UP000294419"/>
    </source>
</evidence>
<dbReference type="OrthoDB" id="1271679at2"/>
<dbReference type="RefSeq" id="WP_133440041.1">
    <property type="nucleotide sequence ID" value="NZ_CP037954.1"/>
</dbReference>
<dbReference type="Proteomes" id="UP000294419">
    <property type="component" value="Chromosome"/>
</dbReference>
<dbReference type="AlphaFoldDB" id="A0A4P6ZGC1"/>